<dbReference type="Proteomes" id="UP001145114">
    <property type="component" value="Unassembled WGS sequence"/>
</dbReference>
<proteinExistence type="predicted"/>
<evidence type="ECO:0000313" key="2">
    <source>
        <dbReference type="Proteomes" id="UP001145114"/>
    </source>
</evidence>
<reference evidence="1" key="1">
    <citation type="submission" date="2022-06" db="EMBL/GenBank/DDBJ databases">
        <title>Phylogenomic reconstructions and comparative analyses of Kickxellomycotina fungi.</title>
        <authorList>
            <person name="Reynolds N.K."/>
            <person name="Stajich J.E."/>
            <person name="Barry K."/>
            <person name="Grigoriev I.V."/>
            <person name="Crous P."/>
            <person name="Smith M.E."/>
        </authorList>
    </citation>
    <scope>NUCLEOTIDE SEQUENCE</scope>
    <source>
        <strain evidence="1">RSA 2271</strain>
    </source>
</reference>
<evidence type="ECO:0000313" key="1">
    <source>
        <dbReference type="EMBL" id="KAJ1674943.1"/>
    </source>
</evidence>
<name>A0ACC1HGT3_9FUNG</name>
<protein>
    <submittedName>
        <fullName evidence="1">Uncharacterized protein</fullName>
    </submittedName>
</protein>
<accession>A0ACC1HGT3</accession>
<gene>
    <name evidence="1" type="ORF">EV182_002247</name>
</gene>
<comment type="caution">
    <text evidence="1">The sequence shown here is derived from an EMBL/GenBank/DDBJ whole genome shotgun (WGS) entry which is preliminary data.</text>
</comment>
<dbReference type="EMBL" id="JAMZIH010005584">
    <property type="protein sequence ID" value="KAJ1674943.1"/>
    <property type="molecule type" value="Genomic_DNA"/>
</dbReference>
<organism evidence="1 2">
    <name type="scientific">Spiromyces aspiralis</name>
    <dbReference type="NCBI Taxonomy" id="68401"/>
    <lineage>
        <taxon>Eukaryota</taxon>
        <taxon>Fungi</taxon>
        <taxon>Fungi incertae sedis</taxon>
        <taxon>Zoopagomycota</taxon>
        <taxon>Kickxellomycotina</taxon>
        <taxon>Kickxellomycetes</taxon>
        <taxon>Kickxellales</taxon>
        <taxon>Kickxellaceae</taxon>
        <taxon>Spiromyces</taxon>
    </lineage>
</organism>
<sequence>MPSEQATMFADFESGTALIILWRQRHVANSARTLSNKMSLGYPSTMHLSSEQSAHEAQEKEITWFLEGELATRVDEAKHMLTEILKLIDSTDSRDFDTPFHSQLRFEGKAPNIDLSVVLPKYHGDKPWSVQLQSGRSIVIKELIEDCLHELDLAKRSIEPSNPLERIPLPKCDPEAFWPNLPDNVVFEYALRDSRMVLVLSLIRYASHSRQTGLLHSLTRRNSGSHTVLYNDKPVQVRSKVVLEAPFDTPAVVRKYLDEVIATLTFLYSQLDALRANR</sequence>
<keyword evidence="2" id="KW-1185">Reference proteome</keyword>